<keyword evidence="5" id="KW-0539">Nucleus</keyword>
<keyword evidence="10" id="KW-1185">Reference proteome</keyword>
<keyword evidence="2" id="KW-0805">Transcription regulation</keyword>
<dbReference type="FunFam" id="3.40.1810.10:FF:000006">
    <property type="entry name" value="Agamous-like MADS-box protein AGL62"/>
    <property type="match status" value="1"/>
</dbReference>
<evidence type="ECO:0000259" key="8">
    <source>
        <dbReference type="PROSITE" id="PS50066"/>
    </source>
</evidence>
<dbReference type="CDD" id="cd00265">
    <property type="entry name" value="MADS_MEF2_like"/>
    <property type="match status" value="1"/>
</dbReference>
<feature type="coiled-coil region" evidence="6">
    <location>
        <begin position="111"/>
        <end position="179"/>
    </location>
</feature>
<organism evidence="9 10">
    <name type="scientific">Solanum commersonii</name>
    <name type="common">Commerson's wild potato</name>
    <name type="synonym">Commerson's nightshade</name>
    <dbReference type="NCBI Taxonomy" id="4109"/>
    <lineage>
        <taxon>Eukaryota</taxon>
        <taxon>Viridiplantae</taxon>
        <taxon>Streptophyta</taxon>
        <taxon>Embryophyta</taxon>
        <taxon>Tracheophyta</taxon>
        <taxon>Spermatophyta</taxon>
        <taxon>Magnoliopsida</taxon>
        <taxon>eudicotyledons</taxon>
        <taxon>Gunneridae</taxon>
        <taxon>Pentapetalae</taxon>
        <taxon>asterids</taxon>
        <taxon>lamiids</taxon>
        <taxon>Solanales</taxon>
        <taxon>Solanaceae</taxon>
        <taxon>Solanoideae</taxon>
        <taxon>Solaneae</taxon>
        <taxon>Solanum</taxon>
    </lineage>
</organism>
<dbReference type="PROSITE" id="PS50066">
    <property type="entry name" value="MADS_BOX_2"/>
    <property type="match status" value="1"/>
</dbReference>
<protein>
    <recommendedName>
        <fullName evidence="8">MADS-box domain-containing protein</fullName>
    </recommendedName>
</protein>
<feature type="domain" description="MADS-box" evidence="8">
    <location>
        <begin position="5"/>
        <end position="65"/>
    </location>
</feature>
<dbReference type="GO" id="GO:0000978">
    <property type="term" value="F:RNA polymerase II cis-regulatory region sequence-specific DNA binding"/>
    <property type="evidence" value="ECO:0007669"/>
    <property type="project" value="TreeGrafter"/>
</dbReference>
<dbReference type="AlphaFoldDB" id="A0A9J5WT84"/>
<keyword evidence="4" id="KW-0804">Transcription</keyword>
<dbReference type="GO" id="GO:0046983">
    <property type="term" value="F:protein dimerization activity"/>
    <property type="evidence" value="ECO:0007669"/>
    <property type="project" value="InterPro"/>
</dbReference>
<dbReference type="InterPro" id="IPR036879">
    <property type="entry name" value="TF_MADSbox_sf"/>
</dbReference>
<dbReference type="PRINTS" id="PR00404">
    <property type="entry name" value="MADSDOMAIN"/>
</dbReference>
<sequence>MRRLNGRRRITIARVQNSRNRQVTFSKRRNGLFKKASELCTLCGAYVAVVIFSSRNKIYSCGHPSVEFIVDKFLGENPQPDTDASNPDTDGPNPDTNAPNPIVVTHQNAYVDEINKKLNKLENSLEREKKYGEALQALRNELPYEKLDFLNLKKMSEALEAADEEVERVASQLREGNIEFPYQIIGSALAPLRVEENISSDPDEGSSGSHE</sequence>
<evidence type="ECO:0000256" key="6">
    <source>
        <dbReference type="SAM" id="Coils"/>
    </source>
</evidence>
<dbReference type="SUPFAM" id="SSF55455">
    <property type="entry name" value="SRF-like"/>
    <property type="match status" value="1"/>
</dbReference>
<dbReference type="GO" id="GO:0045944">
    <property type="term" value="P:positive regulation of transcription by RNA polymerase II"/>
    <property type="evidence" value="ECO:0007669"/>
    <property type="project" value="InterPro"/>
</dbReference>
<feature type="compositionally biased region" description="Polar residues" evidence="7">
    <location>
        <begin position="79"/>
        <end position="99"/>
    </location>
</feature>
<evidence type="ECO:0000256" key="3">
    <source>
        <dbReference type="ARBA" id="ARBA00023125"/>
    </source>
</evidence>
<dbReference type="Gene3D" id="3.40.1810.10">
    <property type="entry name" value="Transcription factor, MADS-box"/>
    <property type="match status" value="1"/>
</dbReference>
<dbReference type="InterPro" id="IPR033896">
    <property type="entry name" value="MEF2-like_N"/>
</dbReference>
<keyword evidence="6" id="KW-0175">Coiled coil</keyword>
<dbReference type="Proteomes" id="UP000824120">
    <property type="component" value="Chromosome 11"/>
</dbReference>
<reference evidence="9 10" key="1">
    <citation type="submission" date="2020-09" db="EMBL/GenBank/DDBJ databases">
        <title>De no assembly of potato wild relative species, Solanum commersonii.</title>
        <authorList>
            <person name="Cho K."/>
        </authorList>
    </citation>
    <scope>NUCLEOTIDE SEQUENCE [LARGE SCALE GENOMIC DNA]</scope>
    <source>
        <strain evidence="9">LZ3.2</strain>
        <tissue evidence="9">Leaf</tissue>
    </source>
</reference>
<dbReference type="SMART" id="SM00432">
    <property type="entry name" value="MADS"/>
    <property type="match status" value="1"/>
</dbReference>
<name>A0A9J5WT84_SOLCO</name>
<evidence type="ECO:0000256" key="7">
    <source>
        <dbReference type="SAM" id="MobiDB-lite"/>
    </source>
</evidence>
<comment type="subcellular location">
    <subcellularLocation>
        <location evidence="1">Nucleus</location>
    </subcellularLocation>
</comment>
<evidence type="ECO:0000256" key="2">
    <source>
        <dbReference type="ARBA" id="ARBA00023015"/>
    </source>
</evidence>
<dbReference type="EMBL" id="JACXVP010000011">
    <property type="protein sequence ID" value="KAG5578192.1"/>
    <property type="molecule type" value="Genomic_DNA"/>
</dbReference>
<dbReference type="PANTHER" id="PTHR11945">
    <property type="entry name" value="MADS BOX PROTEIN"/>
    <property type="match status" value="1"/>
</dbReference>
<keyword evidence="3" id="KW-0238">DNA-binding</keyword>
<evidence type="ECO:0000313" key="9">
    <source>
        <dbReference type="EMBL" id="KAG5578192.1"/>
    </source>
</evidence>
<dbReference type="Pfam" id="PF00319">
    <property type="entry name" value="SRF-TF"/>
    <property type="match status" value="1"/>
</dbReference>
<gene>
    <name evidence="9" type="ORF">H5410_058326</name>
</gene>
<dbReference type="InterPro" id="IPR002100">
    <property type="entry name" value="TF_MADSbox"/>
</dbReference>
<evidence type="ECO:0000256" key="5">
    <source>
        <dbReference type="ARBA" id="ARBA00023242"/>
    </source>
</evidence>
<accession>A0A9J5WT84</accession>
<evidence type="ECO:0000313" key="10">
    <source>
        <dbReference type="Proteomes" id="UP000824120"/>
    </source>
</evidence>
<comment type="caution">
    <text evidence="9">The sequence shown here is derived from an EMBL/GenBank/DDBJ whole genome shotgun (WGS) entry which is preliminary data.</text>
</comment>
<dbReference type="GO" id="GO:0000981">
    <property type="term" value="F:DNA-binding transcription factor activity, RNA polymerase II-specific"/>
    <property type="evidence" value="ECO:0007669"/>
    <property type="project" value="TreeGrafter"/>
</dbReference>
<dbReference type="OrthoDB" id="1281429at2759"/>
<dbReference type="GO" id="GO:0005634">
    <property type="term" value="C:nucleus"/>
    <property type="evidence" value="ECO:0007669"/>
    <property type="project" value="UniProtKB-SubCell"/>
</dbReference>
<dbReference type="PANTHER" id="PTHR11945:SF752">
    <property type="entry name" value="MADS-BOX DOMAIN-CONTAINING PROTEIN"/>
    <property type="match status" value="1"/>
</dbReference>
<feature type="region of interest" description="Disordered" evidence="7">
    <location>
        <begin position="76"/>
        <end position="99"/>
    </location>
</feature>
<evidence type="ECO:0000256" key="1">
    <source>
        <dbReference type="ARBA" id="ARBA00004123"/>
    </source>
</evidence>
<proteinExistence type="predicted"/>
<evidence type="ECO:0000256" key="4">
    <source>
        <dbReference type="ARBA" id="ARBA00023163"/>
    </source>
</evidence>